<accession>A0A0F9LMZ6</accession>
<reference evidence="1" key="1">
    <citation type="journal article" date="2015" name="Nature">
        <title>Complex archaea that bridge the gap between prokaryotes and eukaryotes.</title>
        <authorList>
            <person name="Spang A."/>
            <person name="Saw J.H."/>
            <person name="Jorgensen S.L."/>
            <person name="Zaremba-Niedzwiedzka K."/>
            <person name="Martijn J."/>
            <person name="Lind A.E."/>
            <person name="van Eijk R."/>
            <person name="Schleper C."/>
            <person name="Guy L."/>
            <person name="Ettema T.J."/>
        </authorList>
    </citation>
    <scope>NUCLEOTIDE SEQUENCE</scope>
</reference>
<protein>
    <submittedName>
        <fullName evidence="1">Uncharacterized protein</fullName>
    </submittedName>
</protein>
<gene>
    <name evidence="1" type="ORF">LCGC14_1195630</name>
</gene>
<organism evidence="1">
    <name type="scientific">marine sediment metagenome</name>
    <dbReference type="NCBI Taxonomy" id="412755"/>
    <lineage>
        <taxon>unclassified sequences</taxon>
        <taxon>metagenomes</taxon>
        <taxon>ecological metagenomes</taxon>
    </lineage>
</organism>
<dbReference type="EMBL" id="LAZR01006103">
    <property type="protein sequence ID" value="KKM94713.1"/>
    <property type="molecule type" value="Genomic_DNA"/>
</dbReference>
<sequence>MVLSDHLKYPHNIYNEDGSRFFHPGYEEYACRVCNKISIRSKGIAVILCGRDSCAKDWDYGSRV</sequence>
<comment type="caution">
    <text evidence="1">The sequence shown here is derived from an EMBL/GenBank/DDBJ whole genome shotgun (WGS) entry which is preliminary data.</text>
</comment>
<dbReference type="AlphaFoldDB" id="A0A0F9LMZ6"/>
<evidence type="ECO:0000313" key="1">
    <source>
        <dbReference type="EMBL" id="KKM94713.1"/>
    </source>
</evidence>
<proteinExistence type="predicted"/>
<name>A0A0F9LMZ6_9ZZZZ</name>